<evidence type="ECO:0000313" key="2">
    <source>
        <dbReference type="Proteomes" id="UP001434883"/>
    </source>
</evidence>
<dbReference type="Pfam" id="PF00232">
    <property type="entry name" value="Glyco_hydro_1"/>
    <property type="match status" value="1"/>
</dbReference>
<dbReference type="Gene3D" id="3.20.20.80">
    <property type="entry name" value="Glycosidases"/>
    <property type="match status" value="1"/>
</dbReference>
<reference evidence="1 2" key="1">
    <citation type="submission" date="2021-06" db="EMBL/GenBank/DDBJ databases">
        <authorList>
            <person name="Palmer J.M."/>
        </authorList>
    </citation>
    <scope>NUCLEOTIDE SEQUENCE [LARGE SCALE GENOMIC DNA]</scope>
    <source>
        <strain evidence="1 2">XC_2019</strain>
        <tissue evidence="1">Muscle</tissue>
    </source>
</reference>
<organism evidence="1 2">
    <name type="scientific">Xenoophorus captivus</name>
    <dbReference type="NCBI Taxonomy" id="1517983"/>
    <lineage>
        <taxon>Eukaryota</taxon>
        <taxon>Metazoa</taxon>
        <taxon>Chordata</taxon>
        <taxon>Craniata</taxon>
        <taxon>Vertebrata</taxon>
        <taxon>Euteleostomi</taxon>
        <taxon>Actinopterygii</taxon>
        <taxon>Neopterygii</taxon>
        <taxon>Teleostei</taxon>
        <taxon>Neoteleostei</taxon>
        <taxon>Acanthomorphata</taxon>
        <taxon>Ovalentaria</taxon>
        <taxon>Atherinomorphae</taxon>
        <taxon>Cyprinodontiformes</taxon>
        <taxon>Goodeidae</taxon>
        <taxon>Xenoophorus</taxon>
    </lineage>
</organism>
<evidence type="ECO:0000313" key="1">
    <source>
        <dbReference type="EMBL" id="MEQ2206654.1"/>
    </source>
</evidence>
<protein>
    <submittedName>
        <fullName evidence="1">Uncharacterized protein</fullName>
    </submittedName>
</protein>
<dbReference type="EMBL" id="JAHRIN010043131">
    <property type="protein sequence ID" value="MEQ2206654.1"/>
    <property type="molecule type" value="Genomic_DNA"/>
</dbReference>
<dbReference type="InterPro" id="IPR001360">
    <property type="entry name" value="Glyco_hydro_1"/>
</dbReference>
<comment type="caution">
    <text evidence="1">The sequence shown here is derived from an EMBL/GenBank/DDBJ whole genome shotgun (WGS) entry which is preliminary data.</text>
</comment>
<accession>A0ABV0RF27</accession>
<dbReference type="SUPFAM" id="SSF51445">
    <property type="entry name" value="(Trans)glycosidases"/>
    <property type="match status" value="1"/>
</dbReference>
<gene>
    <name evidence="1" type="ORF">XENOCAPTIV_001286</name>
</gene>
<proteinExistence type="predicted"/>
<keyword evidence="2" id="KW-1185">Reference proteome</keyword>
<dbReference type="Proteomes" id="UP001434883">
    <property type="component" value="Unassembled WGS sequence"/>
</dbReference>
<dbReference type="InterPro" id="IPR017853">
    <property type="entry name" value="GH"/>
</dbReference>
<name>A0ABV0RF27_9TELE</name>
<sequence length="111" mass="13023">MVSYFNDFGDLCFERFGNRVKHWITFNNPWVSKGLKLRGTGAYKAAHHIIKNQNQFYRTDLQVHGDRDLRLMFQLPSDREEISVENTSVELHEGGRTRFPEQVTHNALQNT</sequence>